<reference evidence="2" key="2">
    <citation type="submission" date="2022-01" db="EMBL/GenBank/DDBJ databases">
        <authorList>
            <person name="Yamashiro T."/>
            <person name="Shiraishi A."/>
            <person name="Satake H."/>
            <person name="Nakayama K."/>
        </authorList>
    </citation>
    <scope>NUCLEOTIDE SEQUENCE</scope>
</reference>
<sequence length="151" mass="16651">MTPEAIEELINRRVKEAMAAYEETRAANALEAESQSQNGNDGDNGHGGNGNGGNGNGGNGNPNEDGRGARPVARECTYKDFMKCQPLNFKGTEGVVGLIMWFEKMETVFHISNCLEKYQVKYATCTLLNIALTWWNSHKRIIRTDAAYAMS</sequence>
<evidence type="ECO:0000313" key="2">
    <source>
        <dbReference type="EMBL" id="GJT45111.1"/>
    </source>
</evidence>
<accession>A0ABQ5E0Z2</accession>
<proteinExistence type="predicted"/>
<comment type="caution">
    <text evidence="2">The sequence shown here is derived from an EMBL/GenBank/DDBJ whole genome shotgun (WGS) entry which is preliminary data.</text>
</comment>
<keyword evidence="3" id="KW-1185">Reference proteome</keyword>
<dbReference type="Proteomes" id="UP001151760">
    <property type="component" value="Unassembled WGS sequence"/>
</dbReference>
<reference evidence="2" key="1">
    <citation type="journal article" date="2022" name="Int. J. Mol. Sci.">
        <title>Draft Genome of Tanacetum Coccineum: Genomic Comparison of Closely Related Tanacetum-Family Plants.</title>
        <authorList>
            <person name="Yamashiro T."/>
            <person name="Shiraishi A."/>
            <person name="Nakayama K."/>
            <person name="Satake H."/>
        </authorList>
    </citation>
    <scope>NUCLEOTIDE SEQUENCE</scope>
</reference>
<gene>
    <name evidence="2" type="ORF">Tco_0953826</name>
</gene>
<evidence type="ECO:0000256" key="1">
    <source>
        <dbReference type="SAM" id="MobiDB-lite"/>
    </source>
</evidence>
<feature type="region of interest" description="Disordered" evidence="1">
    <location>
        <begin position="25"/>
        <end position="71"/>
    </location>
</feature>
<protein>
    <recommendedName>
        <fullName evidence="4">Reverse transcriptase domain-containing protein</fullName>
    </recommendedName>
</protein>
<evidence type="ECO:0008006" key="4">
    <source>
        <dbReference type="Google" id="ProtNLM"/>
    </source>
</evidence>
<organism evidence="2 3">
    <name type="scientific">Tanacetum coccineum</name>
    <dbReference type="NCBI Taxonomy" id="301880"/>
    <lineage>
        <taxon>Eukaryota</taxon>
        <taxon>Viridiplantae</taxon>
        <taxon>Streptophyta</taxon>
        <taxon>Embryophyta</taxon>
        <taxon>Tracheophyta</taxon>
        <taxon>Spermatophyta</taxon>
        <taxon>Magnoliopsida</taxon>
        <taxon>eudicotyledons</taxon>
        <taxon>Gunneridae</taxon>
        <taxon>Pentapetalae</taxon>
        <taxon>asterids</taxon>
        <taxon>campanulids</taxon>
        <taxon>Asterales</taxon>
        <taxon>Asteraceae</taxon>
        <taxon>Asteroideae</taxon>
        <taxon>Anthemideae</taxon>
        <taxon>Anthemidinae</taxon>
        <taxon>Tanacetum</taxon>
    </lineage>
</organism>
<dbReference type="EMBL" id="BQNB010015872">
    <property type="protein sequence ID" value="GJT45111.1"/>
    <property type="molecule type" value="Genomic_DNA"/>
</dbReference>
<evidence type="ECO:0000313" key="3">
    <source>
        <dbReference type="Proteomes" id="UP001151760"/>
    </source>
</evidence>
<feature type="compositionally biased region" description="Gly residues" evidence="1">
    <location>
        <begin position="45"/>
        <end position="60"/>
    </location>
</feature>
<name>A0ABQ5E0Z2_9ASTR</name>